<comment type="caution">
    <text evidence="1">The sequence shown here is derived from an EMBL/GenBank/DDBJ whole genome shotgun (WGS) entry which is preliminary data.</text>
</comment>
<sequence length="91" mass="10440">EIPETLDFPQIPEGQEELQIQAIQGGHRALVVREEIPEMQEFLQIQESQESRKGQEELQFQEVQGGHRALLVREVHGSRSSESIISKYILC</sequence>
<reference evidence="1 2" key="1">
    <citation type="journal article" date="2020" name="Cell">
        <title>Large-Scale Comparative Analyses of Tick Genomes Elucidate Their Genetic Diversity and Vector Capacities.</title>
        <authorList>
            <consortium name="Tick Genome and Microbiome Consortium (TIGMIC)"/>
            <person name="Jia N."/>
            <person name="Wang J."/>
            <person name="Shi W."/>
            <person name="Du L."/>
            <person name="Sun Y."/>
            <person name="Zhan W."/>
            <person name="Jiang J.F."/>
            <person name="Wang Q."/>
            <person name="Zhang B."/>
            <person name="Ji P."/>
            <person name="Bell-Sakyi L."/>
            <person name="Cui X.M."/>
            <person name="Yuan T.T."/>
            <person name="Jiang B.G."/>
            <person name="Yang W.F."/>
            <person name="Lam T.T."/>
            <person name="Chang Q.C."/>
            <person name="Ding S.J."/>
            <person name="Wang X.J."/>
            <person name="Zhu J.G."/>
            <person name="Ruan X.D."/>
            <person name="Zhao L."/>
            <person name="Wei J.T."/>
            <person name="Ye R.Z."/>
            <person name="Que T.C."/>
            <person name="Du C.H."/>
            <person name="Zhou Y.H."/>
            <person name="Cheng J.X."/>
            <person name="Dai P.F."/>
            <person name="Guo W.B."/>
            <person name="Han X.H."/>
            <person name="Huang E.J."/>
            <person name="Li L.F."/>
            <person name="Wei W."/>
            <person name="Gao Y.C."/>
            <person name="Liu J.Z."/>
            <person name="Shao H.Z."/>
            <person name="Wang X."/>
            <person name="Wang C.C."/>
            <person name="Yang T.C."/>
            <person name="Huo Q.B."/>
            <person name="Li W."/>
            <person name="Chen H.Y."/>
            <person name="Chen S.E."/>
            <person name="Zhou L.G."/>
            <person name="Ni X.B."/>
            <person name="Tian J.H."/>
            <person name="Sheng Y."/>
            <person name="Liu T."/>
            <person name="Pan Y.S."/>
            <person name="Xia L.Y."/>
            <person name="Li J."/>
            <person name="Zhao F."/>
            <person name="Cao W.C."/>
        </authorList>
    </citation>
    <scope>NUCLEOTIDE SEQUENCE [LARGE SCALE GENOMIC DNA]</scope>
    <source>
        <strain evidence="1">Iper-2018</strain>
    </source>
</reference>
<dbReference type="Proteomes" id="UP000805193">
    <property type="component" value="Unassembled WGS sequence"/>
</dbReference>
<accession>A0AC60QVB1</accession>
<gene>
    <name evidence="1" type="ORF">HPB47_014754</name>
</gene>
<dbReference type="EMBL" id="JABSTQ010003201">
    <property type="protein sequence ID" value="KAG0443582.1"/>
    <property type="molecule type" value="Genomic_DNA"/>
</dbReference>
<organism evidence="1 2">
    <name type="scientific">Ixodes persulcatus</name>
    <name type="common">Taiga tick</name>
    <dbReference type="NCBI Taxonomy" id="34615"/>
    <lineage>
        <taxon>Eukaryota</taxon>
        <taxon>Metazoa</taxon>
        <taxon>Ecdysozoa</taxon>
        <taxon>Arthropoda</taxon>
        <taxon>Chelicerata</taxon>
        <taxon>Arachnida</taxon>
        <taxon>Acari</taxon>
        <taxon>Parasitiformes</taxon>
        <taxon>Ixodida</taxon>
        <taxon>Ixodoidea</taxon>
        <taxon>Ixodidae</taxon>
        <taxon>Ixodinae</taxon>
        <taxon>Ixodes</taxon>
    </lineage>
</organism>
<feature type="non-terminal residue" evidence="1">
    <location>
        <position position="1"/>
    </location>
</feature>
<evidence type="ECO:0000313" key="1">
    <source>
        <dbReference type="EMBL" id="KAG0443582.1"/>
    </source>
</evidence>
<name>A0AC60QVB1_IXOPE</name>
<protein>
    <submittedName>
        <fullName evidence="1">Uncharacterized protein</fullName>
    </submittedName>
</protein>
<keyword evidence="2" id="KW-1185">Reference proteome</keyword>
<proteinExistence type="predicted"/>
<evidence type="ECO:0000313" key="2">
    <source>
        <dbReference type="Proteomes" id="UP000805193"/>
    </source>
</evidence>